<dbReference type="EMBL" id="CM003377">
    <property type="protein sequence ID" value="KOM47637.1"/>
    <property type="molecule type" value="Genomic_DNA"/>
</dbReference>
<gene>
    <name evidence="1" type="ORF">LR48_Vigan07g134100</name>
</gene>
<dbReference type="Gramene" id="KOM47637">
    <property type="protein sequence ID" value="KOM47637"/>
    <property type="gene ID" value="LR48_Vigan07g134100"/>
</dbReference>
<reference evidence="2" key="1">
    <citation type="journal article" date="2015" name="Proc. Natl. Acad. Sci. U.S.A.">
        <title>Genome sequencing of adzuki bean (Vigna angularis) provides insight into high starch and low fat accumulation and domestication.</title>
        <authorList>
            <person name="Yang K."/>
            <person name="Tian Z."/>
            <person name="Chen C."/>
            <person name="Luo L."/>
            <person name="Zhao B."/>
            <person name="Wang Z."/>
            <person name="Yu L."/>
            <person name="Li Y."/>
            <person name="Sun Y."/>
            <person name="Li W."/>
            <person name="Chen Y."/>
            <person name="Li Y."/>
            <person name="Zhang Y."/>
            <person name="Ai D."/>
            <person name="Zhao J."/>
            <person name="Shang C."/>
            <person name="Ma Y."/>
            <person name="Wu B."/>
            <person name="Wang M."/>
            <person name="Gao L."/>
            <person name="Sun D."/>
            <person name="Zhang P."/>
            <person name="Guo F."/>
            <person name="Wang W."/>
            <person name="Li Y."/>
            <person name="Wang J."/>
            <person name="Varshney R.K."/>
            <person name="Wang J."/>
            <person name="Ling H.Q."/>
            <person name="Wan P."/>
        </authorList>
    </citation>
    <scope>NUCLEOTIDE SEQUENCE</scope>
    <source>
        <strain evidence="2">cv. Jingnong 6</strain>
    </source>
</reference>
<organism evidence="1 2">
    <name type="scientific">Phaseolus angularis</name>
    <name type="common">Azuki bean</name>
    <name type="synonym">Vigna angularis</name>
    <dbReference type="NCBI Taxonomy" id="3914"/>
    <lineage>
        <taxon>Eukaryota</taxon>
        <taxon>Viridiplantae</taxon>
        <taxon>Streptophyta</taxon>
        <taxon>Embryophyta</taxon>
        <taxon>Tracheophyta</taxon>
        <taxon>Spermatophyta</taxon>
        <taxon>Magnoliopsida</taxon>
        <taxon>eudicotyledons</taxon>
        <taxon>Gunneridae</taxon>
        <taxon>Pentapetalae</taxon>
        <taxon>rosids</taxon>
        <taxon>fabids</taxon>
        <taxon>Fabales</taxon>
        <taxon>Fabaceae</taxon>
        <taxon>Papilionoideae</taxon>
        <taxon>50 kb inversion clade</taxon>
        <taxon>NPAAA clade</taxon>
        <taxon>indigoferoid/millettioid clade</taxon>
        <taxon>Phaseoleae</taxon>
        <taxon>Vigna</taxon>
    </lineage>
</organism>
<dbReference type="Proteomes" id="UP000053144">
    <property type="component" value="Chromosome 7"/>
</dbReference>
<evidence type="ECO:0000313" key="2">
    <source>
        <dbReference type="Proteomes" id="UP000053144"/>
    </source>
</evidence>
<dbReference type="AlphaFoldDB" id="A0A0L9UYH8"/>
<name>A0A0L9UYH8_PHAAN</name>
<protein>
    <submittedName>
        <fullName evidence="1">Uncharacterized protein</fullName>
    </submittedName>
</protein>
<sequence>MTAYHYVRGHAIRYDPDSISNFLDTVWAGEQCQFALCMEEGADFDDVNLVKEVKKDRDGIRKDIKKCKRRSRNYRSAKSTYGHPSLITHLCELAWVNISAPPFERPRKAIDEAYYRQYCGDAQMQSIHRGQVAIAEMIIGMYDTSLVHRWTMDEIHNVVAWPKEQTQELLNLLITCAEKASECGLYFSCGKHGECASKRGSHGWLCFTWKMWKMLIAGCVPCGKHASKMRSYTTGLKSALFLAPLAWQASYDV</sequence>
<accession>A0A0L9UYH8</accession>
<proteinExistence type="predicted"/>
<evidence type="ECO:0000313" key="1">
    <source>
        <dbReference type="EMBL" id="KOM47637.1"/>
    </source>
</evidence>